<evidence type="ECO:0000256" key="1">
    <source>
        <dbReference type="SAM" id="Phobius"/>
    </source>
</evidence>
<keyword evidence="1" id="KW-1133">Transmembrane helix</keyword>
<keyword evidence="1" id="KW-0472">Membrane</keyword>
<evidence type="ECO:0000313" key="3">
    <source>
        <dbReference type="Proteomes" id="UP000595074"/>
    </source>
</evidence>
<feature type="transmembrane region" description="Helical" evidence="1">
    <location>
        <begin position="226"/>
        <end position="244"/>
    </location>
</feature>
<feature type="transmembrane region" description="Helical" evidence="1">
    <location>
        <begin position="164"/>
        <end position="180"/>
    </location>
</feature>
<feature type="transmembrane region" description="Helical" evidence="1">
    <location>
        <begin position="192"/>
        <end position="214"/>
    </location>
</feature>
<proteinExistence type="predicted"/>
<protein>
    <recommendedName>
        <fullName evidence="4">Glycosyltransferase RgtA/B/C/D-like domain-containing protein</fullName>
    </recommendedName>
</protein>
<feature type="transmembrane region" description="Helical" evidence="1">
    <location>
        <begin position="256"/>
        <end position="274"/>
    </location>
</feature>
<keyword evidence="1" id="KW-0812">Transmembrane</keyword>
<dbReference type="Proteomes" id="UP000595074">
    <property type="component" value="Chromosome"/>
</dbReference>
<evidence type="ECO:0008006" key="4">
    <source>
        <dbReference type="Google" id="ProtNLM"/>
    </source>
</evidence>
<dbReference type="AlphaFoldDB" id="A0A7M1S4Z3"/>
<dbReference type="RefSeq" id="WP_197548103.1">
    <property type="nucleotide sequence ID" value="NZ_CP063164.1"/>
</dbReference>
<gene>
    <name evidence="2" type="ORF">IMZ28_08260</name>
</gene>
<feature type="transmembrane region" description="Helical" evidence="1">
    <location>
        <begin position="286"/>
        <end position="303"/>
    </location>
</feature>
<keyword evidence="3" id="KW-1185">Reference proteome</keyword>
<feature type="transmembrane region" description="Helical" evidence="1">
    <location>
        <begin position="91"/>
        <end position="124"/>
    </location>
</feature>
<organism evidence="2 3">
    <name type="scientific">Sulfurovum indicum</name>
    <dbReference type="NCBI Taxonomy" id="2779528"/>
    <lineage>
        <taxon>Bacteria</taxon>
        <taxon>Pseudomonadati</taxon>
        <taxon>Campylobacterota</taxon>
        <taxon>Epsilonproteobacteria</taxon>
        <taxon>Campylobacterales</taxon>
        <taxon>Sulfurovaceae</taxon>
        <taxon>Sulfurovum</taxon>
    </lineage>
</organism>
<dbReference type="EMBL" id="CP063164">
    <property type="protein sequence ID" value="QOR61430.1"/>
    <property type="molecule type" value="Genomic_DNA"/>
</dbReference>
<reference evidence="2 3" key="1">
    <citation type="submission" date="2020-10" db="EMBL/GenBank/DDBJ databases">
        <title>The genome of sulfurovum sp.</title>
        <authorList>
            <person name="Xie S."/>
            <person name="Shao Z."/>
            <person name="Jiang L."/>
        </authorList>
    </citation>
    <scope>NUCLEOTIDE SEQUENCE [LARGE SCALE GENOMIC DNA]</scope>
    <source>
        <strain evidence="2 3">ST-419</strain>
    </source>
</reference>
<dbReference type="KEGG" id="sinu:IMZ28_08260"/>
<feature type="transmembrane region" description="Helical" evidence="1">
    <location>
        <begin position="47"/>
        <end position="70"/>
    </location>
</feature>
<feature type="transmembrane region" description="Helical" evidence="1">
    <location>
        <begin position="130"/>
        <end position="157"/>
    </location>
</feature>
<name>A0A7M1S4Z3_9BACT</name>
<evidence type="ECO:0000313" key="2">
    <source>
        <dbReference type="EMBL" id="QOR61430.1"/>
    </source>
</evidence>
<sequence>MKKKYFHWLLFFYVTASFYLATTTPITPHEARNLYLSSDLVSLLMQWGSAIVPGFLGLRIFFVLFAFLSIRIFYELGQRYFAKREDVYLSTALFMFLPGILTATVLANVGIIVLALVLLFVLLYERKHFTLLPLIMLALFFIHEASIIFFVALLFYGIAYKDKALSMFSAAFITAFLYLAKGIEIGGRPSGHFIEIFGLYAAVFSPLLFLYFFYTMYRILLREKKTLMWYISFTALAASLLLSIRQKVYITDFAPYVMISTIAMVDLFMHSLRVRLPQFQKRYLRAFYVGIVFLVFSALMIIFNRELFYLSDNKEKHFANRIYQPYILAQKLKVKGVECYDVKGRMGLQLRYYGIPFCANDK</sequence>
<accession>A0A7M1S4Z3</accession>